<keyword evidence="3" id="KW-1185">Reference proteome</keyword>
<reference evidence="1" key="1">
    <citation type="submission" date="2021-03" db="EMBL/GenBank/DDBJ databases">
        <authorList>
            <consortium name="Genoscope - CEA"/>
            <person name="William W."/>
        </authorList>
    </citation>
    <scope>NUCLEOTIDE SEQUENCE</scope>
    <source>
        <strain evidence="1">Doubled-haploid Pahang</strain>
    </source>
</reference>
<gene>
    <name evidence="1" type="ORF">GSMUA_333170.1</name>
</gene>
<name>A0A804L281_MUSAM</name>
<protein>
    <submittedName>
        <fullName evidence="1">(wild Malaysian banana) hypothetical protein</fullName>
    </submittedName>
</protein>
<dbReference type="EMBL" id="HG996476">
    <property type="protein sequence ID" value="CAG1855091.1"/>
    <property type="molecule type" value="Genomic_DNA"/>
</dbReference>
<sequence length="33" mass="3653">MGLCVDLSLGMVPPCMGPSHEVMQLSCKRRFDD</sequence>
<proteinExistence type="predicted"/>
<accession>A0A804L281</accession>
<evidence type="ECO:0000313" key="1">
    <source>
        <dbReference type="EMBL" id="CAG1855091.1"/>
    </source>
</evidence>
<organism evidence="2 3">
    <name type="scientific">Musa acuminata subsp. malaccensis</name>
    <name type="common">Wild banana</name>
    <name type="synonym">Musa malaccensis</name>
    <dbReference type="NCBI Taxonomy" id="214687"/>
    <lineage>
        <taxon>Eukaryota</taxon>
        <taxon>Viridiplantae</taxon>
        <taxon>Streptophyta</taxon>
        <taxon>Embryophyta</taxon>
        <taxon>Tracheophyta</taxon>
        <taxon>Spermatophyta</taxon>
        <taxon>Magnoliopsida</taxon>
        <taxon>Liliopsida</taxon>
        <taxon>Zingiberales</taxon>
        <taxon>Musaceae</taxon>
        <taxon>Musa</taxon>
    </lineage>
</organism>
<evidence type="ECO:0000313" key="2">
    <source>
        <dbReference type="EnsemblPlants" id="Ma10_p30800.1"/>
    </source>
</evidence>
<dbReference type="Proteomes" id="UP000012960">
    <property type="component" value="Unplaced"/>
</dbReference>
<dbReference type="InParanoid" id="A0A804L281"/>
<dbReference type="AlphaFoldDB" id="A0A804L281"/>
<evidence type="ECO:0000313" key="3">
    <source>
        <dbReference type="Proteomes" id="UP000012960"/>
    </source>
</evidence>
<reference evidence="2" key="2">
    <citation type="submission" date="2021-05" db="UniProtKB">
        <authorList>
            <consortium name="EnsemblPlants"/>
        </authorList>
    </citation>
    <scope>IDENTIFICATION</scope>
    <source>
        <strain evidence="2">subsp. malaccensis</strain>
    </source>
</reference>
<dbReference type="Gramene" id="Ma10_t30800.1">
    <property type="protein sequence ID" value="Ma10_p30800.1"/>
    <property type="gene ID" value="Ma10_g30800"/>
</dbReference>
<dbReference type="EnsemblPlants" id="Ma10_t30800.1">
    <property type="protein sequence ID" value="Ma10_p30800.1"/>
    <property type="gene ID" value="Ma10_g30800"/>
</dbReference>